<dbReference type="PANTHER" id="PTHR33933:SF1">
    <property type="entry name" value="PROTEIN ADENYLYLTRANSFERASE MNTA-RELATED"/>
    <property type="match status" value="1"/>
</dbReference>
<sequence length="103" mass="11670">MNVTIEKEIVNIKKQIVEKYSPLKIILFGSQVKGTATTKSDIDICIIKDTENKRELLTDVYLNIESSIPIDVLIYTESEWNDCVCDSTSFAYLINEKGVCIYG</sequence>
<dbReference type="InterPro" id="IPR052548">
    <property type="entry name" value="Type_VII_TA_antitoxin"/>
</dbReference>
<evidence type="ECO:0000313" key="3">
    <source>
        <dbReference type="Proteomes" id="UP001078443"/>
    </source>
</evidence>
<dbReference type="Proteomes" id="UP001078443">
    <property type="component" value="Unassembled WGS sequence"/>
</dbReference>
<dbReference type="Gene3D" id="3.30.460.10">
    <property type="entry name" value="Beta Polymerase, domain 2"/>
    <property type="match status" value="1"/>
</dbReference>
<dbReference type="Pfam" id="PF18765">
    <property type="entry name" value="Polbeta"/>
    <property type="match status" value="1"/>
</dbReference>
<feature type="domain" description="Polymerase beta nucleotidyltransferase" evidence="1">
    <location>
        <begin position="13"/>
        <end position="78"/>
    </location>
</feature>
<dbReference type="InterPro" id="IPR043519">
    <property type="entry name" value="NT_sf"/>
</dbReference>
<name>A0ABT4CYW6_9CLOT</name>
<dbReference type="EMBL" id="JAPQER010000001">
    <property type="protein sequence ID" value="MCY6483008.1"/>
    <property type="molecule type" value="Genomic_DNA"/>
</dbReference>
<comment type="caution">
    <text evidence="2">The sequence shown here is derived from an EMBL/GenBank/DDBJ whole genome shotgun (WGS) entry which is preliminary data.</text>
</comment>
<organism evidence="2 3">
    <name type="scientific">Clostridium aestuarii</name>
    <dbReference type="NCBI Taxonomy" id="338193"/>
    <lineage>
        <taxon>Bacteria</taxon>
        <taxon>Bacillati</taxon>
        <taxon>Bacillota</taxon>
        <taxon>Clostridia</taxon>
        <taxon>Eubacteriales</taxon>
        <taxon>Clostridiaceae</taxon>
        <taxon>Clostridium</taxon>
    </lineage>
</organism>
<gene>
    <name evidence="2" type="ORF">OW763_01400</name>
</gene>
<dbReference type="PANTHER" id="PTHR33933">
    <property type="entry name" value="NUCLEOTIDYLTRANSFERASE"/>
    <property type="match status" value="1"/>
</dbReference>
<proteinExistence type="predicted"/>
<dbReference type="SUPFAM" id="SSF81301">
    <property type="entry name" value="Nucleotidyltransferase"/>
    <property type="match status" value="1"/>
</dbReference>
<protein>
    <submittedName>
        <fullName evidence="2">Nucleotidyltransferase domain-containing protein</fullName>
    </submittedName>
</protein>
<evidence type="ECO:0000259" key="1">
    <source>
        <dbReference type="Pfam" id="PF18765"/>
    </source>
</evidence>
<dbReference type="InterPro" id="IPR041633">
    <property type="entry name" value="Polbeta"/>
</dbReference>
<reference evidence="2" key="1">
    <citation type="submission" date="2022-12" db="EMBL/GenBank/DDBJ databases">
        <authorList>
            <person name="Wang J."/>
        </authorList>
    </citation>
    <scope>NUCLEOTIDE SEQUENCE</scope>
    <source>
        <strain evidence="2">HY-45-18</strain>
    </source>
</reference>
<dbReference type="CDD" id="cd05403">
    <property type="entry name" value="NT_KNTase_like"/>
    <property type="match status" value="1"/>
</dbReference>
<keyword evidence="3" id="KW-1185">Reference proteome</keyword>
<dbReference type="RefSeq" id="WP_268039274.1">
    <property type="nucleotide sequence ID" value="NZ_JAPQER010000001.1"/>
</dbReference>
<accession>A0ABT4CYW6</accession>
<evidence type="ECO:0000313" key="2">
    <source>
        <dbReference type="EMBL" id="MCY6483008.1"/>
    </source>
</evidence>